<dbReference type="EMBL" id="CP003944">
    <property type="protein sequence ID" value="AFZ50701.1"/>
    <property type="molecule type" value="Genomic_DNA"/>
</dbReference>
<keyword evidence="4" id="KW-1185">Reference proteome</keyword>
<organism evidence="3 4">
    <name type="scientific">Dactylococcopsis salina (strain PCC 8305)</name>
    <name type="common">Myxobactron salinum</name>
    <dbReference type="NCBI Taxonomy" id="13035"/>
    <lineage>
        <taxon>Bacteria</taxon>
        <taxon>Bacillati</taxon>
        <taxon>Cyanobacteriota</taxon>
        <taxon>Cyanophyceae</taxon>
        <taxon>Nodosilineales</taxon>
        <taxon>Cymatolegaceae</taxon>
        <taxon>Dactylococcopsis</taxon>
    </lineage>
</organism>
<keyword evidence="2" id="KW-0812">Transmembrane</keyword>
<sequence>MSSSDSQPPQDDQQWETRLQQVEETLINLRRRYSQIQRDRARKEQLEAKLQRLQSELESLEHHLESSLVTWKDFAEPFWLAVRFGGLGIIIGWLLNSSNS</sequence>
<evidence type="ECO:0000313" key="4">
    <source>
        <dbReference type="Proteomes" id="UP000010482"/>
    </source>
</evidence>
<keyword evidence="2" id="KW-0472">Membrane</keyword>
<dbReference type="STRING" id="13035.Dacsa_2059"/>
<dbReference type="KEGG" id="dsl:Dacsa_2059"/>
<evidence type="ECO:0000313" key="3">
    <source>
        <dbReference type="EMBL" id="AFZ50701.1"/>
    </source>
</evidence>
<dbReference type="AlphaFoldDB" id="K9YUW7"/>
<feature type="coiled-coil region" evidence="1">
    <location>
        <begin position="12"/>
        <end position="70"/>
    </location>
</feature>
<dbReference type="HOGENOM" id="CLU_152526_0_0_3"/>
<evidence type="ECO:0008006" key="5">
    <source>
        <dbReference type="Google" id="ProtNLM"/>
    </source>
</evidence>
<keyword evidence="2" id="KW-1133">Transmembrane helix</keyword>
<gene>
    <name evidence="3" type="ORF">Dacsa_2059</name>
</gene>
<evidence type="ECO:0000256" key="2">
    <source>
        <dbReference type="SAM" id="Phobius"/>
    </source>
</evidence>
<dbReference type="RefSeq" id="WP_015229695.1">
    <property type="nucleotide sequence ID" value="NC_019780.1"/>
</dbReference>
<dbReference type="OrthoDB" id="565202at2"/>
<reference evidence="3" key="1">
    <citation type="submission" date="2012-04" db="EMBL/GenBank/DDBJ databases">
        <title>Finished genome of Dactylococcopsis salina PCC 8305.</title>
        <authorList>
            <consortium name="US DOE Joint Genome Institute"/>
            <person name="Gugger M."/>
            <person name="Coursin T."/>
            <person name="Rippka R."/>
            <person name="Tandeau De Marsac N."/>
            <person name="Huntemann M."/>
            <person name="Wei C.-L."/>
            <person name="Han J."/>
            <person name="Detter J.C."/>
            <person name="Han C."/>
            <person name="Tapia R."/>
            <person name="Daligault H."/>
            <person name="Chen A."/>
            <person name="Krypides N."/>
            <person name="Mavromatis K."/>
            <person name="Markowitz V."/>
            <person name="Szeto E."/>
            <person name="Ivanova N."/>
            <person name="Ovchinnikova G."/>
            <person name="Pagani I."/>
            <person name="Pati A."/>
            <person name="Goodwin L."/>
            <person name="Peters L."/>
            <person name="Pitluck S."/>
            <person name="Woyke T."/>
            <person name="Kerfeld C."/>
        </authorList>
    </citation>
    <scope>NUCLEOTIDE SEQUENCE [LARGE SCALE GENOMIC DNA]</scope>
    <source>
        <strain evidence="3">PCC 8305</strain>
    </source>
</reference>
<accession>K9YUW7</accession>
<evidence type="ECO:0000256" key="1">
    <source>
        <dbReference type="SAM" id="Coils"/>
    </source>
</evidence>
<dbReference type="Proteomes" id="UP000010482">
    <property type="component" value="Chromosome"/>
</dbReference>
<name>K9YUW7_DACS8</name>
<protein>
    <recommendedName>
        <fullName evidence="5">DUF2203 domain-containing protein</fullName>
    </recommendedName>
</protein>
<dbReference type="eggNOG" id="ENOG5032S0B">
    <property type="taxonomic scope" value="Bacteria"/>
</dbReference>
<dbReference type="PATRIC" id="fig|13035.3.peg.2339"/>
<proteinExistence type="predicted"/>
<feature type="transmembrane region" description="Helical" evidence="2">
    <location>
        <begin position="78"/>
        <end position="95"/>
    </location>
</feature>
<keyword evidence="1" id="KW-0175">Coiled coil</keyword>